<organism evidence="9 10">
    <name type="scientific">Dendrobium chrysotoxum</name>
    <name type="common">Orchid</name>
    <dbReference type="NCBI Taxonomy" id="161865"/>
    <lineage>
        <taxon>Eukaryota</taxon>
        <taxon>Viridiplantae</taxon>
        <taxon>Streptophyta</taxon>
        <taxon>Embryophyta</taxon>
        <taxon>Tracheophyta</taxon>
        <taxon>Spermatophyta</taxon>
        <taxon>Magnoliopsida</taxon>
        <taxon>Liliopsida</taxon>
        <taxon>Asparagales</taxon>
        <taxon>Orchidaceae</taxon>
        <taxon>Epidendroideae</taxon>
        <taxon>Malaxideae</taxon>
        <taxon>Dendrobiinae</taxon>
        <taxon>Dendrobium</taxon>
    </lineage>
</organism>
<gene>
    <name evidence="9" type="ORF">IEQ34_020311</name>
</gene>
<comment type="caution">
    <text evidence="9">The sequence shown here is derived from an EMBL/GenBank/DDBJ whole genome shotgun (WGS) entry which is preliminary data.</text>
</comment>
<dbReference type="Pfam" id="PF00067">
    <property type="entry name" value="p450"/>
    <property type="match status" value="2"/>
</dbReference>
<evidence type="ECO:0000256" key="6">
    <source>
        <dbReference type="ARBA" id="ARBA00023136"/>
    </source>
</evidence>
<protein>
    <recommendedName>
        <fullName evidence="11">Cytochrome P450</fullName>
    </recommendedName>
</protein>
<evidence type="ECO:0000313" key="10">
    <source>
        <dbReference type="Proteomes" id="UP000775213"/>
    </source>
</evidence>
<evidence type="ECO:0000256" key="3">
    <source>
        <dbReference type="ARBA" id="ARBA00022723"/>
    </source>
</evidence>
<evidence type="ECO:0000313" key="9">
    <source>
        <dbReference type="EMBL" id="KAH0449619.1"/>
    </source>
</evidence>
<sequence length="998" mass="114520">MTPLYYFITLLLTITLLVLLSGHRRRRRRRLNLPPTIPNSLPIIGHLHRIFRQPKQPLHRTLTSLSSTYGPILHLHFGSRPVLIVSSPSAAEECLTTNDIIFANRPLLLSSKYLGFNNSILGAAPYGPYWRNLRRIATIELLSTSRIVSLARIRADETRSLLRSLFSTAADRWNRAEMKTNLKNLALNTMMRMVDGEKYYDERFWLMVEEAFKLSGNSSVEDFVPWVSWFGVVATKRRMMRLGKELDERFQKMVDERRRKRRRSVVEEEVDEKSLVDVMLALQEEEPEGYTDEIIKGILWVLIAAGTDSSSGTMEWALSLLLNHPKTLQKARDEIDFHVGCDRLITDSDLPQLHYLQNIIKETLRLYPAGPLLVPHYSSADCTVEGYNIPSGTMLLINVYAIQRDPKLWKEAESFRPERFDEGEGSEGFQFFPFGSGRRKCPGEVMANRMMGLTLGALVQCFEWERVGEEMVDLTEGEGLTLPKLFSLEVKYKPREKQMETTPHSYFTALLIITFLLLFYVRRRRCHHLNLPPTIPGFLPIIGHLHLLRRRPNQPFHRTLAFLSSTYGPILLLRFGSRPALIVSSTSAVEECLTTNDIIFADRSLLISTKYLAFNNSILVTAPYGPHWRNLRRIATIELLSTSRINSLARIRANEIQSLVHSLFSTAADQWNRAEMKTKLKKLTFNIMMRMVVGGKYNEERFCTMIEEAFSLSVSSCVEDFVPCVSWLGLVGTKRRLMRLGKEVDERFQNMVDERRRRRRRAVEEKALIDVMLALQQEEPERYSDEIIKGMLWVLIAGGTDTSSGTMEWALSLLLNHPKTLHNARDEIDFHVGHDRLITDSDLPHLHYLQNIIKETLRLYPAGPLLIPHQSSADCTVEGYNIAGGTMLLINVYAIQRDPKLWKEVESFKPERFDEGEGSEGFQFFPFGSGRRKCPGEVMANRMMGLTLGALVQCFEWERVGEELVDLTEGEGLSLSKLFPLELKYKPREVMMNVLSQL</sequence>
<evidence type="ECO:0000256" key="8">
    <source>
        <dbReference type="SAM" id="Phobius"/>
    </source>
</evidence>
<dbReference type="InterPro" id="IPR002401">
    <property type="entry name" value="Cyt_P450_E_grp-I"/>
</dbReference>
<feature type="binding site" description="axial binding residue" evidence="7">
    <location>
        <position position="441"/>
    </location>
    <ligand>
        <name>heme</name>
        <dbReference type="ChEBI" id="CHEBI:30413"/>
    </ligand>
    <ligandPart>
        <name>Fe</name>
        <dbReference type="ChEBI" id="CHEBI:18248"/>
    </ligandPart>
</feature>
<evidence type="ECO:0000256" key="7">
    <source>
        <dbReference type="PIRSR" id="PIRSR602401-1"/>
    </source>
</evidence>
<evidence type="ECO:0000256" key="4">
    <source>
        <dbReference type="ARBA" id="ARBA00023002"/>
    </source>
</evidence>
<dbReference type="PRINTS" id="PR00385">
    <property type="entry name" value="P450"/>
</dbReference>
<keyword evidence="2 7" id="KW-0349">Heme</keyword>
<dbReference type="EMBL" id="JAGFBR010000018">
    <property type="protein sequence ID" value="KAH0449619.1"/>
    <property type="molecule type" value="Genomic_DNA"/>
</dbReference>
<keyword evidence="10" id="KW-1185">Reference proteome</keyword>
<dbReference type="AlphaFoldDB" id="A0AAV7G0J7"/>
<dbReference type="InterPro" id="IPR017972">
    <property type="entry name" value="Cyt_P450_CS"/>
</dbReference>
<keyword evidence="6 8" id="KW-0472">Membrane</keyword>
<dbReference type="InterPro" id="IPR050651">
    <property type="entry name" value="Plant_Cytochrome_P450_Monoox"/>
</dbReference>
<dbReference type="PRINTS" id="PR00463">
    <property type="entry name" value="EP450I"/>
</dbReference>
<dbReference type="GO" id="GO:0005506">
    <property type="term" value="F:iron ion binding"/>
    <property type="evidence" value="ECO:0007669"/>
    <property type="project" value="InterPro"/>
</dbReference>
<keyword evidence="3 7" id="KW-0479">Metal-binding</keyword>
<name>A0AAV7G0J7_DENCH</name>
<dbReference type="GO" id="GO:0016705">
    <property type="term" value="F:oxidoreductase activity, acting on paired donors, with incorporation or reduction of molecular oxygen"/>
    <property type="evidence" value="ECO:0007669"/>
    <property type="project" value="InterPro"/>
</dbReference>
<evidence type="ECO:0000256" key="1">
    <source>
        <dbReference type="ARBA" id="ARBA00004370"/>
    </source>
</evidence>
<dbReference type="PROSITE" id="PS00086">
    <property type="entry name" value="CYTOCHROME_P450"/>
    <property type="match status" value="2"/>
</dbReference>
<dbReference type="SUPFAM" id="SSF48264">
    <property type="entry name" value="Cytochrome P450"/>
    <property type="match status" value="2"/>
</dbReference>
<dbReference type="PANTHER" id="PTHR47947:SF3">
    <property type="entry name" value="CYTOCHROME P450 81D1-LIKE"/>
    <property type="match status" value="1"/>
</dbReference>
<dbReference type="Proteomes" id="UP000775213">
    <property type="component" value="Unassembled WGS sequence"/>
</dbReference>
<feature type="transmembrane region" description="Helical" evidence="8">
    <location>
        <begin position="503"/>
        <end position="521"/>
    </location>
</feature>
<dbReference type="InterPro" id="IPR001128">
    <property type="entry name" value="Cyt_P450"/>
</dbReference>
<dbReference type="InterPro" id="IPR036396">
    <property type="entry name" value="Cyt_P450_sf"/>
</dbReference>
<feature type="transmembrane region" description="Helical" evidence="8">
    <location>
        <begin position="6"/>
        <end position="22"/>
    </location>
</feature>
<reference evidence="9 10" key="1">
    <citation type="journal article" date="2021" name="Hortic Res">
        <title>Chromosome-scale assembly of the Dendrobium chrysotoxum genome enhances the understanding of orchid evolution.</title>
        <authorList>
            <person name="Zhang Y."/>
            <person name="Zhang G.Q."/>
            <person name="Zhang D."/>
            <person name="Liu X.D."/>
            <person name="Xu X.Y."/>
            <person name="Sun W.H."/>
            <person name="Yu X."/>
            <person name="Zhu X."/>
            <person name="Wang Z.W."/>
            <person name="Zhao X."/>
            <person name="Zhong W.Y."/>
            <person name="Chen H."/>
            <person name="Yin W.L."/>
            <person name="Huang T."/>
            <person name="Niu S.C."/>
            <person name="Liu Z.J."/>
        </authorList>
    </citation>
    <scope>NUCLEOTIDE SEQUENCE [LARGE SCALE GENOMIC DNA]</scope>
    <source>
        <strain evidence="9">Lindl</strain>
    </source>
</reference>
<dbReference type="CDD" id="cd20653">
    <property type="entry name" value="CYP81"/>
    <property type="match status" value="2"/>
</dbReference>
<dbReference type="PANTHER" id="PTHR47947">
    <property type="entry name" value="CYTOCHROME P450 82C3-RELATED"/>
    <property type="match status" value="1"/>
</dbReference>
<proteinExistence type="predicted"/>
<evidence type="ECO:0000256" key="2">
    <source>
        <dbReference type="ARBA" id="ARBA00022617"/>
    </source>
</evidence>
<dbReference type="GO" id="GO:0020037">
    <property type="term" value="F:heme binding"/>
    <property type="evidence" value="ECO:0007669"/>
    <property type="project" value="InterPro"/>
</dbReference>
<evidence type="ECO:0000256" key="5">
    <source>
        <dbReference type="ARBA" id="ARBA00023004"/>
    </source>
</evidence>
<comment type="subcellular location">
    <subcellularLocation>
        <location evidence="1">Membrane</location>
    </subcellularLocation>
</comment>
<keyword evidence="5 7" id="KW-0408">Iron</keyword>
<evidence type="ECO:0008006" key="11">
    <source>
        <dbReference type="Google" id="ProtNLM"/>
    </source>
</evidence>
<dbReference type="GO" id="GO:0016020">
    <property type="term" value="C:membrane"/>
    <property type="evidence" value="ECO:0007669"/>
    <property type="project" value="UniProtKB-SubCell"/>
</dbReference>
<dbReference type="Gene3D" id="1.10.630.10">
    <property type="entry name" value="Cytochrome P450"/>
    <property type="match status" value="2"/>
</dbReference>
<dbReference type="FunFam" id="1.10.630.10:FF:000023">
    <property type="entry name" value="Cytochrome P450 family protein"/>
    <property type="match status" value="2"/>
</dbReference>
<comment type="cofactor">
    <cofactor evidence="7">
        <name>heme</name>
        <dbReference type="ChEBI" id="CHEBI:30413"/>
    </cofactor>
</comment>
<keyword evidence="4" id="KW-0560">Oxidoreductase</keyword>
<dbReference type="GO" id="GO:0004497">
    <property type="term" value="F:monooxygenase activity"/>
    <property type="evidence" value="ECO:0007669"/>
    <property type="project" value="InterPro"/>
</dbReference>
<keyword evidence="8" id="KW-1133">Transmembrane helix</keyword>
<keyword evidence="8" id="KW-0812">Transmembrane</keyword>
<accession>A0AAV7G0J7</accession>